<feature type="compositionally biased region" description="Polar residues" evidence="1">
    <location>
        <begin position="1"/>
        <end position="13"/>
    </location>
</feature>
<evidence type="ECO:0000256" key="1">
    <source>
        <dbReference type="SAM" id="MobiDB-lite"/>
    </source>
</evidence>
<comment type="caution">
    <text evidence="2">The sequence shown here is derived from an EMBL/GenBank/DDBJ whole genome shotgun (WGS) entry which is preliminary data.</text>
</comment>
<feature type="region of interest" description="Disordered" evidence="1">
    <location>
        <begin position="102"/>
        <end position="125"/>
    </location>
</feature>
<gene>
    <name evidence="2" type="ORF">E2C01_007652</name>
</gene>
<protein>
    <submittedName>
        <fullName evidence="2">Uncharacterized protein</fullName>
    </submittedName>
</protein>
<name>A0A5B7D0P6_PORTR</name>
<proteinExistence type="predicted"/>
<organism evidence="2 3">
    <name type="scientific">Portunus trituberculatus</name>
    <name type="common">Swimming crab</name>
    <name type="synonym">Neptunus trituberculatus</name>
    <dbReference type="NCBI Taxonomy" id="210409"/>
    <lineage>
        <taxon>Eukaryota</taxon>
        <taxon>Metazoa</taxon>
        <taxon>Ecdysozoa</taxon>
        <taxon>Arthropoda</taxon>
        <taxon>Crustacea</taxon>
        <taxon>Multicrustacea</taxon>
        <taxon>Malacostraca</taxon>
        <taxon>Eumalacostraca</taxon>
        <taxon>Eucarida</taxon>
        <taxon>Decapoda</taxon>
        <taxon>Pleocyemata</taxon>
        <taxon>Brachyura</taxon>
        <taxon>Eubrachyura</taxon>
        <taxon>Portunoidea</taxon>
        <taxon>Portunidae</taxon>
        <taxon>Portuninae</taxon>
        <taxon>Portunus</taxon>
    </lineage>
</organism>
<dbReference type="AlphaFoldDB" id="A0A5B7D0P6"/>
<evidence type="ECO:0000313" key="3">
    <source>
        <dbReference type="Proteomes" id="UP000324222"/>
    </source>
</evidence>
<accession>A0A5B7D0P6</accession>
<sequence>MTMLMGSNSLSSTFREKHGNGSQPWKDLRDHPLLDICEPSKRNCWTPASSTRRRGNSTCVKGAEPEELVSWKKHQQAAVRWYQSCLSHCCWNQAEGVDQGTDLTAAPTIPQTPARPHGKASVSSH</sequence>
<evidence type="ECO:0000313" key="2">
    <source>
        <dbReference type="EMBL" id="MPC14875.1"/>
    </source>
</evidence>
<feature type="region of interest" description="Disordered" evidence="1">
    <location>
        <begin position="1"/>
        <end position="31"/>
    </location>
</feature>
<reference evidence="2 3" key="1">
    <citation type="submission" date="2019-05" db="EMBL/GenBank/DDBJ databases">
        <title>Another draft genome of Portunus trituberculatus and its Hox gene families provides insights of decapod evolution.</title>
        <authorList>
            <person name="Jeong J.-H."/>
            <person name="Song I."/>
            <person name="Kim S."/>
            <person name="Choi T."/>
            <person name="Kim D."/>
            <person name="Ryu S."/>
            <person name="Kim W."/>
        </authorList>
    </citation>
    <scope>NUCLEOTIDE SEQUENCE [LARGE SCALE GENOMIC DNA]</scope>
    <source>
        <tissue evidence="2">Muscle</tissue>
    </source>
</reference>
<dbReference type="Proteomes" id="UP000324222">
    <property type="component" value="Unassembled WGS sequence"/>
</dbReference>
<dbReference type="EMBL" id="VSRR010000386">
    <property type="protein sequence ID" value="MPC14875.1"/>
    <property type="molecule type" value="Genomic_DNA"/>
</dbReference>
<keyword evidence="3" id="KW-1185">Reference proteome</keyword>